<evidence type="ECO:0000256" key="2">
    <source>
        <dbReference type="PROSITE-ProRule" id="PRU00047"/>
    </source>
</evidence>
<sequence length="329" mass="35640">MTRFTNVGRKRTYVQAGFDHSDHDSQDSAAVANGPTSDHTPTAESSSAPQRSSVEKDAPEEQEKKKRRRRRKAQAAEQDVATATAEGAVSGAAAVSIPNTKKTGWGRDPNIAKRAKDADARKFASERRRVQRQQDRNADTTCFACREKGHAARDCPKALASEGGTEGGKRPKQNRSVVGICYRCGSKRHNLSRCREPVDPANPLPFASCFVCSGSGHLAGSCPKNGDRGVYPNGGSCKLCGQTTHLAKDCDLRKQDVAVTKLFVGTGQEVGADEDDFHSFKRRTAEVNREEKGEDKMKRMQAVKQGAHSGVVKAFGQAPSVKPRKVVAF</sequence>
<keyword evidence="2" id="KW-0479">Metal-binding</keyword>
<dbReference type="Pfam" id="PF00098">
    <property type="entry name" value="zf-CCHC"/>
    <property type="match status" value="1"/>
</dbReference>
<proteinExistence type="predicted"/>
<keyword evidence="6" id="KW-1185">Reference proteome</keyword>
<dbReference type="InterPro" id="IPR036875">
    <property type="entry name" value="Znf_CCHC_sf"/>
</dbReference>
<dbReference type="EMBL" id="RWJN01000022">
    <property type="protein sequence ID" value="TCD70351.1"/>
    <property type="molecule type" value="Genomic_DNA"/>
</dbReference>
<feature type="compositionally biased region" description="Basic and acidic residues" evidence="3">
    <location>
        <begin position="53"/>
        <end position="64"/>
    </location>
</feature>
<dbReference type="InterPro" id="IPR042246">
    <property type="entry name" value="ZCCHC9"/>
</dbReference>
<evidence type="ECO:0000256" key="3">
    <source>
        <dbReference type="SAM" id="MobiDB-lite"/>
    </source>
</evidence>
<name>A0A4R0RNV0_9APHY</name>
<reference evidence="5 6" key="1">
    <citation type="submission" date="2018-11" db="EMBL/GenBank/DDBJ databases">
        <title>Genome assembly of Steccherinum ochraceum LE-BIN_3174, the white-rot fungus of the Steccherinaceae family (The Residual Polyporoid clade, Polyporales, Basidiomycota).</title>
        <authorList>
            <person name="Fedorova T.V."/>
            <person name="Glazunova O.A."/>
            <person name="Landesman E.O."/>
            <person name="Moiseenko K.V."/>
            <person name="Psurtseva N.V."/>
            <person name="Savinova O.S."/>
            <person name="Shakhova N.V."/>
            <person name="Tyazhelova T.V."/>
            <person name="Vasina D.V."/>
        </authorList>
    </citation>
    <scope>NUCLEOTIDE SEQUENCE [LARGE SCALE GENOMIC DNA]</scope>
    <source>
        <strain evidence="5 6">LE-BIN_3174</strain>
    </source>
</reference>
<dbReference type="STRING" id="92696.A0A4R0RNV0"/>
<dbReference type="AlphaFoldDB" id="A0A4R0RNV0"/>
<dbReference type="GO" id="GO:0006397">
    <property type="term" value="P:mRNA processing"/>
    <property type="evidence" value="ECO:0007669"/>
    <property type="project" value="UniProtKB-KW"/>
</dbReference>
<dbReference type="GO" id="GO:0005730">
    <property type="term" value="C:nucleolus"/>
    <property type="evidence" value="ECO:0007669"/>
    <property type="project" value="TreeGrafter"/>
</dbReference>
<evidence type="ECO:0000313" key="6">
    <source>
        <dbReference type="Proteomes" id="UP000292702"/>
    </source>
</evidence>
<feature type="compositionally biased region" description="Low complexity" evidence="3">
    <location>
        <begin position="75"/>
        <end position="96"/>
    </location>
</feature>
<feature type="compositionally biased region" description="Basic and acidic residues" evidence="3">
    <location>
        <begin position="110"/>
        <end position="133"/>
    </location>
</feature>
<keyword evidence="2" id="KW-0863">Zinc-finger</keyword>
<accession>A0A4R0RNV0</accession>
<dbReference type="SMART" id="SM00343">
    <property type="entry name" value="ZnF_C2HC"/>
    <property type="match status" value="4"/>
</dbReference>
<dbReference type="Gene3D" id="4.10.60.10">
    <property type="entry name" value="Zinc finger, CCHC-type"/>
    <property type="match status" value="2"/>
</dbReference>
<feature type="domain" description="CCHC-type" evidence="4">
    <location>
        <begin position="209"/>
        <end position="224"/>
    </location>
</feature>
<protein>
    <recommendedName>
        <fullName evidence="4">CCHC-type domain-containing protein</fullName>
    </recommendedName>
</protein>
<comment type="caution">
    <text evidence="5">The sequence shown here is derived from an EMBL/GenBank/DDBJ whole genome shotgun (WGS) entry which is preliminary data.</text>
</comment>
<gene>
    <name evidence="5" type="ORF">EIP91_003703</name>
</gene>
<dbReference type="GO" id="GO:0008270">
    <property type="term" value="F:zinc ion binding"/>
    <property type="evidence" value="ECO:0007669"/>
    <property type="project" value="UniProtKB-KW"/>
</dbReference>
<dbReference type="PANTHER" id="PTHR46242">
    <property type="entry name" value="ZINC FINGER CCHC DOMAIN-CONTAINING PROTEIN 9 ZCCHC9"/>
    <property type="match status" value="1"/>
</dbReference>
<feature type="domain" description="CCHC-type" evidence="4">
    <location>
        <begin position="142"/>
        <end position="157"/>
    </location>
</feature>
<dbReference type="PANTHER" id="PTHR46242:SF1">
    <property type="entry name" value="ZINC FINGER CCHC DOMAIN-CONTAINING PROTEIN 9"/>
    <property type="match status" value="1"/>
</dbReference>
<evidence type="ECO:0000256" key="1">
    <source>
        <dbReference type="ARBA" id="ARBA00022664"/>
    </source>
</evidence>
<dbReference type="SUPFAM" id="SSF57756">
    <property type="entry name" value="Retrovirus zinc finger-like domains"/>
    <property type="match status" value="2"/>
</dbReference>
<evidence type="ECO:0000313" key="5">
    <source>
        <dbReference type="EMBL" id="TCD70351.1"/>
    </source>
</evidence>
<dbReference type="OrthoDB" id="3863715at2759"/>
<keyword evidence="2" id="KW-0862">Zinc</keyword>
<evidence type="ECO:0000259" key="4">
    <source>
        <dbReference type="PROSITE" id="PS50158"/>
    </source>
</evidence>
<keyword evidence="1" id="KW-0507">mRNA processing</keyword>
<dbReference type="PROSITE" id="PS50158">
    <property type="entry name" value="ZF_CCHC"/>
    <property type="match status" value="2"/>
</dbReference>
<feature type="compositionally biased region" description="Polar residues" evidence="3">
    <location>
        <begin position="34"/>
        <end position="52"/>
    </location>
</feature>
<feature type="region of interest" description="Disordered" evidence="3">
    <location>
        <begin position="1"/>
        <end position="133"/>
    </location>
</feature>
<dbReference type="GO" id="GO:0003676">
    <property type="term" value="F:nucleic acid binding"/>
    <property type="evidence" value="ECO:0007669"/>
    <property type="project" value="InterPro"/>
</dbReference>
<dbReference type="Proteomes" id="UP000292702">
    <property type="component" value="Unassembled WGS sequence"/>
</dbReference>
<organism evidence="5 6">
    <name type="scientific">Steccherinum ochraceum</name>
    <dbReference type="NCBI Taxonomy" id="92696"/>
    <lineage>
        <taxon>Eukaryota</taxon>
        <taxon>Fungi</taxon>
        <taxon>Dikarya</taxon>
        <taxon>Basidiomycota</taxon>
        <taxon>Agaricomycotina</taxon>
        <taxon>Agaricomycetes</taxon>
        <taxon>Polyporales</taxon>
        <taxon>Steccherinaceae</taxon>
        <taxon>Steccherinum</taxon>
    </lineage>
</organism>
<dbReference type="InterPro" id="IPR001878">
    <property type="entry name" value="Znf_CCHC"/>
</dbReference>